<dbReference type="Pfam" id="PF20240">
    <property type="entry name" value="DUF6597"/>
    <property type="match status" value="1"/>
</dbReference>
<dbReference type="RefSeq" id="WP_169549196.1">
    <property type="nucleotide sequence ID" value="NZ_CP051677.1"/>
</dbReference>
<keyword evidence="2" id="KW-0238">DNA-binding</keyword>
<proteinExistence type="predicted"/>
<reference evidence="5 6" key="1">
    <citation type="submission" date="2020-04" db="EMBL/GenBank/DDBJ databases">
        <title>Genome sequencing of novel species.</title>
        <authorList>
            <person name="Heo J."/>
            <person name="Kim S.-J."/>
            <person name="Kim J.-S."/>
            <person name="Hong S.-B."/>
            <person name="Kwon S.-W."/>
        </authorList>
    </citation>
    <scope>NUCLEOTIDE SEQUENCE [LARGE SCALE GENOMIC DNA]</scope>
    <source>
        <strain evidence="5 6">CJU-R4</strain>
    </source>
</reference>
<dbReference type="InterPro" id="IPR046532">
    <property type="entry name" value="DUF6597"/>
</dbReference>
<dbReference type="PROSITE" id="PS01124">
    <property type="entry name" value="HTH_ARAC_FAMILY_2"/>
    <property type="match status" value="1"/>
</dbReference>
<dbReference type="AlphaFoldDB" id="A0A7L5DJF5"/>
<organism evidence="5 6">
    <name type="scientific">Spirosoma rhododendri</name>
    <dbReference type="NCBI Taxonomy" id="2728024"/>
    <lineage>
        <taxon>Bacteria</taxon>
        <taxon>Pseudomonadati</taxon>
        <taxon>Bacteroidota</taxon>
        <taxon>Cytophagia</taxon>
        <taxon>Cytophagales</taxon>
        <taxon>Cytophagaceae</taxon>
        <taxon>Spirosoma</taxon>
    </lineage>
</organism>
<dbReference type="Pfam" id="PF12833">
    <property type="entry name" value="HTH_18"/>
    <property type="match status" value="1"/>
</dbReference>
<dbReference type="KEGG" id="srho:HH216_01565"/>
<dbReference type="InterPro" id="IPR018060">
    <property type="entry name" value="HTH_AraC"/>
</dbReference>
<gene>
    <name evidence="5" type="ORF">HH216_01565</name>
</gene>
<name>A0A7L5DJF5_9BACT</name>
<evidence type="ECO:0000259" key="4">
    <source>
        <dbReference type="PROSITE" id="PS01124"/>
    </source>
</evidence>
<keyword evidence="3" id="KW-0804">Transcription</keyword>
<evidence type="ECO:0000256" key="2">
    <source>
        <dbReference type="ARBA" id="ARBA00023125"/>
    </source>
</evidence>
<evidence type="ECO:0000313" key="6">
    <source>
        <dbReference type="Proteomes" id="UP000501128"/>
    </source>
</evidence>
<dbReference type="GO" id="GO:0003700">
    <property type="term" value="F:DNA-binding transcription factor activity"/>
    <property type="evidence" value="ECO:0007669"/>
    <property type="project" value="InterPro"/>
</dbReference>
<dbReference type="SMART" id="SM00342">
    <property type="entry name" value="HTH_ARAC"/>
    <property type="match status" value="1"/>
</dbReference>
<dbReference type="InterPro" id="IPR050204">
    <property type="entry name" value="AraC_XylS_family_regulators"/>
</dbReference>
<dbReference type="GO" id="GO:0043565">
    <property type="term" value="F:sequence-specific DNA binding"/>
    <property type="evidence" value="ECO:0007669"/>
    <property type="project" value="InterPro"/>
</dbReference>
<accession>A0A7L5DJF5</accession>
<evidence type="ECO:0000256" key="1">
    <source>
        <dbReference type="ARBA" id="ARBA00023015"/>
    </source>
</evidence>
<keyword evidence="6" id="KW-1185">Reference proteome</keyword>
<feature type="domain" description="HTH araC/xylS-type" evidence="4">
    <location>
        <begin position="168"/>
        <end position="266"/>
    </location>
</feature>
<evidence type="ECO:0000256" key="3">
    <source>
        <dbReference type="ARBA" id="ARBA00023163"/>
    </source>
</evidence>
<keyword evidence="1" id="KW-0805">Transcription regulation</keyword>
<sequence>MVFSSLYTPHPSLQSFIRYYHILHVRLDARTAGSALPVKPYPPATEQCLYFYPYDQPHSVKAGHTLPEGAAPAIIVGQPLTRMNITINPNYLMLKVSFQPGGLFRLLGVPMHLLVDGHADLEAVTGNTVRDLHDRLPEADSYAAMIRLVDTFLRQKAAQCRQPELPIDRVARQMLQPMGHHQLDKFADDACLSVRQFERKFRERLGISPKLFLRITRFREAYRLRELNPTRSWLNIAYDCQYYDPNHLIKDFQQFAGPSPTQLFDDELAHRAFFAPSALRPHLR</sequence>
<dbReference type="EMBL" id="CP051677">
    <property type="protein sequence ID" value="QJD77253.1"/>
    <property type="molecule type" value="Genomic_DNA"/>
</dbReference>
<evidence type="ECO:0000313" key="5">
    <source>
        <dbReference type="EMBL" id="QJD77253.1"/>
    </source>
</evidence>
<dbReference type="Gene3D" id="1.10.10.60">
    <property type="entry name" value="Homeodomain-like"/>
    <property type="match status" value="1"/>
</dbReference>
<dbReference type="PANTHER" id="PTHR46796">
    <property type="entry name" value="HTH-TYPE TRANSCRIPTIONAL ACTIVATOR RHAS-RELATED"/>
    <property type="match status" value="1"/>
</dbReference>
<protein>
    <submittedName>
        <fullName evidence="5">AraC family transcriptional regulator</fullName>
    </submittedName>
</protein>
<dbReference type="PANTHER" id="PTHR46796:SF13">
    <property type="entry name" value="HTH-TYPE TRANSCRIPTIONAL ACTIVATOR RHAS"/>
    <property type="match status" value="1"/>
</dbReference>
<dbReference type="Proteomes" id="UP000501128">
    <property type="component" value="Chromosome"/>
</dbReference>